<dbReference type="Proteomes" id="UP000310158">
    <property type="component" value="Unassembled WGS sequence"/>
</dbReference>
<proteinExistence type="predicted"/>
<accession>A0A4S4M0N2</accession>
<comment type="caution">
    <text evidence="1">The sequence shown here is derived from an EMBL/GenBank/DDBJ whole genome shotgun (WGS) entry which is preliminary data.</text>
</comment>
<sequence>MPIPQTTGSNLPANAPVFQPGVAAFPPTANDPPRHRKAASFGASSLSGNFNTYSPHLGAMMEDVEEVYGNAPYEEVSQHLISPLLLLSRNKWIYSAPRVALNSRFGVHRRPAANSPIEPSISEEDIGFQFPQQQSLQTYSEQEASHRKGESNGEIRGIIAEQIAIQNEIEALQHQQQALYQQPFASNQVLSFQTTGLAPNRAGAHRRVHSTVPMGTSAGGLGGLGGQQGLMSQLGLGNVSLGLDGQGERESFLPCIAAAHSQQVKGCAWT</sequence>
<dbReference type="EMBL" id="SGPL01000071">
    <property type="protein sequence ID" value="THH18579.1"/>
    <property type="molecule type" value="Genomic_DNA"/>
</dbReference>
<keyword evidence="2" id="KW-1185">Reference proteome</keyword>
<protein>
    <submittedName>
        <fullName evidence="1">Uncharacterized protein</fullName>
    </submittedName>
</protein>
<gene>
    <name evidence="1" type="ORF">EW146_g2412</name>
</gene>
<evidence type="ECO:0000313" key="2">
    <source>
        <dbReference type="Proteomes" id="UP000310158"/>
    </source>
</evidence>
<reference evidence="1 2" key="1">
    <citation type="submission" date="2019-02" db="EMBL/GenBank/DDBJ databases">
        <title>Genome sequencing of the rare red list fungi Bondarzewia mesenterica.</title>
        <authorList>
            <person name="Buettner E."/>
            <person name="Kellner H."/>
        </authorList>
    </citation>
    <scope>NUCLEOTIDE SEQUENCE [LARGE SCALE GENOMIC DNA]</scope>
    <source>
        <strain evidence="1 2">DSM 108281</strain>
    </source>
</reference>
<dbReference type="AlphaFoldDB" id="A0A4S4M0N2"/>
<dbReference type="OrthoDB" id="372421at2759"/>
<name>A0A4S4M0N2_9AGAM</name>
<organism evidence="1 2">
    <name type="scientific">Bondarzewia mesenterica</name>
    <dbReference type="NCBI Taxonomy" id="1095465"/>
    <lineage>
        <taxon>Eukaryota</taxon>
        <taxon>Fungi</taxon>
        <taxon>Dikarya</taxon>
        <taxon>Basidiomycota</taxon>
        <taxon>Agaricomycotina</taxon>
        <taxon>Agaricomycetes</taxon>
        <taxon>Russulales</taxon>
        <taxon>Bondarzewiaceae</taxon>
        <taxon>Bondarzewia</taxon>
    </lineage>
</organism>
<evidence type="ECO:0000313" key="1">
    <source>
        <dbReference type="EMBL" id="THH18579.1"/>
    </source>
</evidence>